<dbReference type="Proteomes" id="UP001239111">
    <property type="component" value="Chromosome 1"/>
</dbReference>
<protein>
    <submittedName>
        <fullName evidence="1">Uncharacterized protein</fullName>
    </submittedName>
</protein>
<comment type="caution">
    <text evidence="1">The sequence shown here is derived from an EMBL/GenBank/DDBJ whole genome shotgun (WGS) entry which is preliminary data.</text>
</comment>
<evidence type="ECO:0000313" key="2">
    <source>
        <dbReference type="Proteomes" id="UP001239111"/>
    </source>
</evidence>
<name>A0ACC2PW85_9HYME</name>
<evidence type="ECO:0000313" key="1">
    <source>
        <dbReference type="EMBL" id="KAJ8687196.1"/>
    </source>
</evidence>
<reference evidence="1" key="1">
    <citation type="submission" date="2023-04" db="EMBL/GenBank/DDBJ databases">
        <title>A chromosome-level genome assembly of the parasitoid wasp Eretmocerus hayati.</title>
        <authorList>
            <person name="Zhong Y."/>
            <person name="Liu S."/>
            <person name="Liu Y."/>
        </authorList>
    </citation>
    <scope>NUCLEOTIDE SEQUENCE</scope>
    <source>
        <strain evidence="1">ZJU_SS_LIU_2023</strain>
    </source>
</reference>
<gene>
    <name evidence="1" type="ORF">QAD02_022990</name>
</gene>
<keyword evidence="2" id="KW-1185">Reference proteome</keyword>
<organism evidence="1 2">
    <name type="scientific">Eretmocerus hayati</name>
    <dbReference type="NCBI Taxonomy" id="131215"/>
    <lineage>
        <taxon>Eukaryota</taxon>
        <taxon>Metazoa</taxon>
        <taxon>Ecdysozoa</taxon>
        <taxon>Arthropoda</taxon>
        <taxon>Hexapoda</taxon>
        <taxon>Insecta</taxon>
        <taxon>Pterygota</taxon>
        <taxon>Neoptera</taxon>
        <taxon>Endopterygota</taxon>
        <taxon>Hymenoptera</taxon>
        <taxon>Apocrita</taxon>
        <taxon>Proctotrupomorpha</taxon>
        <taxon>Chalcidoidea</taxon>
        <taxon>Aphelinidae</taxon>
        <taxon>Aphelininae</taxon>
        <taxon>Eretmocerus</taxon>
    </lineage>
</organism>
<proteinExistence type="predicted"/>
<accession>A0ACC2PW85</accession>
<sequence>MFSLIRRLTTFVLCSKPYWVENDGIRQILQLQNLTGTAKVFVRFETSLVPSRVLVLTKISRYQIEKFANPDLDEAEFKSKLLTKGVNYDAILATHLRNKSTKSRIIKTLEKLNITYQVKDRRNIDLNSITWADLVVPVGGDGTFLLAANLICDNTKPIVGINSDPEFSEGFLMLPSKYTNDIDEVFERLKAGQYHFLMRSRIRTTLHGDNIWQAPFHMHENDFSDCNQNKFYVNHHNSTVPSENLPKTRRLPWLALNEVFIGESLSARISILHIDNGSKDIQKTKSSGLCVTTGTGSSSWYRTINSLDSQTFQNVLSMINHKENYTEEDIQKFCFEFNSRLQFPAERLELSYVIRDMIVKHAWPPPRKMDSCGSCQKLNVRSLCSDGGLVIDGGIAVHFNIGTSAILETVAEDALRNIVLPD</sequence>
<dbReference type="EMBL" id="CM056741">
    <property type="protein sequence ID" value="KAJ8687196.1"/>
    <property type="molecule type" value="Genomic_DNA"/>
</dbReference>